<evidence type="ECO:0000313" key="5">
    <source>
        <dbReference type="Proteomes" id="UP000646579"/>
    </source>
</evidence>
<evidence type="ECO:0000313" key="4">
    <source>
        <dbReference type="EMBL" id="GHA18808.1"/>
    </source>
</evidence>
<reference evidence="4" key="1">
    <citation type="journal article" date="2014" name="Int. J. Syst. Evol. Microbiol.">
        <title>Complete genome sequence of Corynebacterium casei LMG S-19264T (=DSM 44701T), isolated from a smear-ripened cheese.</title>
        <authorList>
            <consortium name="US DOE Joint Genome Institute (JGI-PGF)"/>
            <person name="Walter F."/>
            <person name="Albersmeier A."/>
            <person name="Kalinowski J."/>
            <person name="Ruckert C."/>
        </authorList>
    </citation>
    <scope>NUCLEOTIDE SEQUENCE</scope>
    <source>
        <strain evidence="4">KCTC 32437</strain>
    </source>
</reference>
<dbReference type="RefSeq" id="WP_189424373.1">
    <property type="nucleotide sequence ID" value="NZ_BMZE01000001.1"/>
</dbReference>
<dbReference type="InterPro" id="IPR016085">
    <property type="entry name" value="Protease_inh_B-barrel_dom"/>
</dbReference>
<feature type="domain" description="Alkaline proteinase inhibitor/ Outer membrane lipoprotein Omp19" evidence="3">
    <location>
        <begin position="34"/>
        <end position="122"/>
    </location>
</feature>
<feature type="signal peptide" evidence="2">
    <location>
        <begin position="1"/>
        <end position="23"/>
    </location>
</feature>
<proteinExistence type="predicted"/>
<dbReference type="Gene3D" id="2.40.128.10">
    <property type="match status" value="1"/>
</dbReference>
<keyword evidence="1 2" id="KW-0732">Signal</keyword>
<reference evidence="4" key="2">
    <citation type="submission" date="2020-09" db="EMBL/GenBank/DDBJ databases">
        <authorList>
            <person name="Sun Q."/>
            <person name="Kim S."/>
        </authorList>
    </citation>
    <scope>NUCLEOTIDE SEQUENCE</scope>
    <source>
        <strain evidence="4">KCTC 32437</strain>
    </source>
</reference>
<dbReference type="EMBL" id="BMZE01000001">
    <property type="protein sequence ID" value="GHA18808.1"/>
    <property type="molecule type" value="Genomic_DNA"/>
</dbReference>
<evidence type="ECO:0000256" key="2">
    <source>
        <dbReference type="SAM" id="SignalP"/>
    </source>
</evidence>
<comment type="caution">
    <text evidence="4">The sequence shown here is derived from an EMBL/GenBank/DDBJ whole genome shotgun (WGS) entry which is preliminary data.</text>
</comment>
<accession>A0A918VSG8</accession>
<sequence>MMLSKHISMAILLGASMAFPAHAQSEAQFVTVFAGDWKIFDPAFSQNGEVCSVALGGEAQNGTYPIMTQDCTGLPARFASWKIAEGQLVLSAEDGKALAALGGTQRRMSGTSADGDYFIIERADGGDGSAQALAAATRASGCYYLGTSSVCAAPEQLAPPEAAGQGPQIRSLANVNIRAEARADAGVIGVAEANTCLPVSQCALASDGAWCEIQLGELSGWLRQRAIRQGQWPVVTFLNEC</sequence>
<dbReference type="Pfam" id="PF02974">
    <property type="entry name" value="Inh"/>
    <property type="match status" value="1"/>
</dbReference>
<feature type="chain" id="PRO_5037380866" description="Alkaline proteinase inhibitor/ Outer membrane lipoprotein Omp19 domain-containing protein" evidence="2">
    <location>
        <begin position="24"/>
        <end position="241"/>
    </location>
</feature>
<organism evidence="4 5">
    <name type="scientific">Devosia pacifica</name>
    <dbReference type="NCBI Taxonomy" id="1335967"/>
    <lineage>
        <taxon>Bacteria</taxon>
        <taxon>Pseudomonadati</taxon>
        <taxon>Pseudomonadota</taxon>
        <taxon>Alphaproteobacteria</taxon>
        <taxon>Hyphomicrobiales</taxon>
        <taxon>Devosiaceae</taxon>
        <taxon>Devosia</taxon>
    </lineage>
</organism>
<protein>
    <recommendedName>
        <fullName evidence="3">Alkaline proteinase inhibitor/ Outer membrane lipoprotein Omp19 domain-containing protein</fullName>
    </recommendedName>
</protein>
<name>A0A918VSG8_9HYPH</name>
<keyword evidence="5" id="KW-1185">Reference proteome</keyword>
<evidence type="ECO:0000256" key="1">
    <source>
        <dbReference type="ARBA" id="ARBA00022729"/>
    </source>
</evidence>
<gene>
    <name evidence="4" type="ORF">GCM10007989_12670</name>
</gene>
<dbReference type="GO" id="GO:0004866">
    <property type="term" value="F:endopeptidase inhibitor activity"/>
    <property type="evidence" value="ECO:0007669"/>
    <property type="project" value="InterPro"/>
</dbReference>
<dbReference type="InterPro" id="IPR021140">
    <property type="entry name" value="Inh/Omp19"/>
</dbReference>
<dbReference type="SUPFAM" id="SSF50882">
    <property type="entry name" value="beta-Barrel protease inhibitors"/>
    <property type="match status" value="1"/>
</dbReference>
<evidence type="ECO:0000259" key="3">
    <source>
        <dbReference type="Pfam" id="PF02974"/>
    </source>
</evidence>
<dbReference type="Proteomes" id="UP000646579">
    <property type="component" value="Unassembled WGS sequence"/>
</dbReference>
<dbReference type="AlphaFoldDB" id="A0A918VSG8"/>